<gene>
    <name evidence="1" type="ORF">RFI_03845</name>
</gene>
<comment type="caution">
    <text evidence="1">The sequence shown here is derived from an EMBL/GenBank/DDBJ whole genome shotgun (WGS) entry which is preliminary data.</text>
</comment>
<dbReference type="EMBL" id="ASPP01003538">
    <property type="protein sequence ID" value="ETO33264.1"/>
    <property type="molecule type" value="Genomic_DNA"/>
</dbReference>
<dbReference type="Proteomes" id="UP000023152">
    <property type="component" value="Unassembled WGS sequence"/>
</dbReference>
<proteinExistence type="predicted"/>
<dbReference type="AlphaFoldDB" id="X6P597"/>
<protein>
    <submittedName>
        <fullName evidence="1">Uncharacterized protein</fullName>
    </submittedName>
</protein>
<accession>X6P597</accession>
<organism evidence="1 2">
    <name type="scientific">Reticulomyxa filosa</name>
    <dbReference type="NCBI Taxonomy" id="46433"/>
    <lineage>
        <taxon>Eukaryota</taxon>
        <taxon>Sar</taxon>
        <taxon>Rhizaria</taxon>
        <taxon>Retaria</taxon>
        <taxon>Foraminifera</taxon>
        <taxon>Monothalamids</taxon>
        <taxon>Reticulomyxidae</taxon>
        <taxon>Reticulomyxa</taxon>
    </lineage>
</organism>
<evidence type="ECO:0000313" key="1">
    <source>
        <dbReference type="EMBL" id="ETO33264.1"/>
    </source>
</evidence>
<name>X6P597_RETFI</name>
<keyword evidence="2" id="KW-1185">Reference proteome</keyword>
<reference evidence="1 2" key="1">
    <citation type="journal article" date="2013" name="Curr. Biol.">
        <title>The Genome of the Foraminiferan Reticulomyxa filosa.</title>
        <authorList>
            <person name="Glockner G."/>
            <person name="Hulsmann N."/>
            <person name="Schleicher M."/>
            <person name="Noegel A.A."/>
            <person name="Eichinger L."/>
            <person name="Gallinger C."/>
            <person name="Pawlowski J."/>
            <person name="Sierra R."/>
            <person name="Euteneuer U."/>
            <person name="Pillet L."/>
            <person name="Moustafa A."/>
            <person name="Platzer M."/>
            <person name="Groth M."/>
            <person name="Szafranski K."/>
            <person name="Schliwa M."/>
        </authorList>
    </citation>
    <scope>NUCLEOTIDE SEQUENCE [LARGE SCALE GENOMIC DNA]</scope>
</reference>
<evidence type="ECO:0000313" key="2">
    <source>
        <dbReference type="Proteomes" id="UP000023152"/>
    </source>
</evidence>
<sequence>MERLQDNFSTIEKEILFQKSGICAKKIITLQQQLLLMRLLEEYDNKIDKTTILSTWKQCNQIYADTNIKLKEISSTSNINKLKNVEMIKKTICECLMEENNELKIMREMCLYTLWSIISHPKIIKYRQINTSSLYQRLKQKCYQFNINVDSLFEKMQSFLKDYGFQKENDDNWYYLVIQFDSQLLLLWGYYKKWIKQQSMYYLFISEFFFYL</sequence>